<protein>
    <recommendedName>
        <fullName evidence="1">DNA-directed DNA polymerase</fullName>
        <ecNumber evidence="1">2.7.7.7</ecNumber>
    </recommendedName>
</protein>
<dbReference type="Gene3D" id="1.10.150.20">
    <property type="entry name" value="5' to 3' exonuclease, C-terminal subdomain"/>
    <property type="match status" value="1"/>
</dbReference>
<dbReference type="OrthoDB" id="9764911at2"/>
<keyword evidence="5" id="KW-0808">Transferase</keyword>
<dbReference type="SUPFAM" id="SSF56672">
    <property type="entry name" value="DNA/RNA polymerases"/>
    <property type="match status" value="1"/>
</dbReference>
<proteinExistence type="predicted"/>
<dbReference type="InterPro" id="IPR002298">
    <property type="entry name" value="DNA_polymerase_A"/>
</dbReference>
<dbReference type="GO" id="GO:0003677">
    <property type="term" value="F:DNA binding"/>
    <property type="evidence" value="ECO:0007669"/>
    <property type="project" value="InterPro"/>
</dbReference>
<feature type="domain" description="DNA-directed DNA polymerase family A palm" evidence="4">
    <location>
        <begin position="378"/>
        <end position="635"/>
    </location>
</feature>
<accession>A0A174ULT8</accession>
<sequence>MPANTIHHLSCDIETYSDIDIGKAGLYKYAESPAFSVLLFAYSLDGMPVQVVDLTADEKIPADIIEHLFGQNTIKHAYNASFEITCLSRYFDRQLPPSQWRCTMIHGMYLGYPAGLDACGKALGLPQDKQKMSVGKALIRYFCVPCKPTKANGGRVRNLPHHDPAKWEQFKEYNAQDVVTEMEIEQHLAGYDVPDEIQGQWEIDLSINTRGIAVDMTLVEAARELDAKTRRGYIEEAQTLTGLENPNSVAQLTRWLTDQTGEGLPNLAKGTVSQLLKSDLPEGSARRMLEIRQELGKTSNKKYDSLAAATCTDGRMRGTLQFYGANRSGRWAGRLVQVQNLPRTYISGNILPLARELVKAQNADGLNWIFGSVPDALSQLIRTAFIASPGNMLLDADFSAIEARVIAWLADEDWVLEVFRTHGKIYEAAASQMFGVPIEKIKKGQPEYAYRQKGKVATLALGYQGGVKAMRAMDSGHELDSLSDEEVQELVNLWRGANPNIVKLWGIMEAAAKAAVTEGRTSFLPHGVVVSRSIDTNSGLDFLILQLPSGRSLYYPKPAITQNRFGRPSVSYMGQNQTTKKWERIETYGGKLAENLTQAVARDCLADAITRLEEAGFPVVFHIHDEIVVDVSPEKQDLAEMKRLMAAVPKWAEGLPLKAEGWSNEFFKKD</sequence>
<dbReference type="PANTHER" id="PTHR10133">
    <property type="entry name" value="DNA POLYMERASE I"/>
    <property type="match status" value="1"/>
</dbReference>
<dbReference type="GO" id="GO:0003887">
    <property type="term" value="F:DNA-directed DNA polymerase activity"/>
    <property type="evidence" value="ECO:0007669"/>
    <property type="project" value="UniProtKB-EC"/>
</dbReference>
<dbReference type="InterPro" id="IPR001098">
    <property type="entry name" value="DNA-dir_DNA_pol_A_palm_dom"/>
</dbReference>
<evidence type="ECO:0000259" key="4">
    <source>
        <dbReference type="SMART" id="SM00482"/>
    </source>
</evidence>
<comment type="catalytic activity">
    <reaction evidence="3">
        <text>DNA(n) + a 2'-deoxyribonucleoside 5'-triphosphate = DNA(n+1) + diphosphate</text>
        <dbReference type="Rhea" id="RHEA:22508"/>
        <dbReference type="Rhea" id="RHEA-COMP:17339"/>
        <dbReference type="Rhea" id="RHEA-COMP:17340"/>
        <dbReference type="ChEBI" id="CHEBI:33019"/>
        <dbReference type="ChEBI" id="CHEBI:61560"/>
        <dbReference type="ChEBI" id="CHEBI:173112"/>
        <dbReference type="EC" id="2.7.7.7"/>
    </reaction>
</comment>
<dbReference type="InterPro" id="IPR012337">
    <property type="entry name" value="RNaseH-like_sf"/>
</dbReference>
<dbReference type="Proteomes" id="UP000095765">
    <property type="component" value="Unassembled WGS sequence"/>
</dbReference>
<dbReference type="GO" id="GO:0006302">
    <property type="term" value="P:double-strand break repair"/>
    <property type="evidence" value="ECO:0007669"/>
    <property type="project" value="TreeGrafter"/>
</dbReference>
<dbReference type="PANTHER" id="PTHR10133:SF27">
    <property type="entry name" value="DNA POLYMERASE NU"/>
    <property type="match status" value="1"/>
</dbReference>
<dbReference type="SUPFAM" id="SSF53098">
    <property type="entry name" value="Ribonuclease H-like"/>
    <property type="match status" value="1"/>
</dbReference>
<dbReference type="Pfam" id="PF00476">
    <property type="entry name" value="DNA_pol_A"/>
    <property type="match status" value="1"/>
</dbReference>
<evidence type="ECO:0000256" key="2">
    <source>
        <dbReference type="ARBA" id="ARBA00022705"/>
    </source>
</evidence>
<evidence type="ECO:0000313" key="6">
    <source>
        <dbReference type="Proteomes" id="UP000095765"/>
    </source>
</evidence>
<dbReference type="AlphaFoldDB" id="A0A174ULT8"/>
<dbReference type="Gene3D" id="3.30.70.370">
    <property type="match status" value="1"/>
</dbReference>
<dbReference type="GO" id="GO:0006261">
    <property type="term" value="P:DNA-templated DNA replication"/>
    <property type="evidence" value="ECO:0007669"/>
    <property type="project" value="InterPro"/>
</dbReference>
<dbReference type="SMART" id="SM00482">
    <property type="entry name" value="POLAc"/>
    <property type="match status" value="1"/>
</dbReference>
<organism evidence="5 6">
    <name type="scientific">Anaerotruncus colihominis</name>
    <dbReference type="NCBI Taxonomy" id="169435"/>
    <lineage>
        <taxon>Bacteria</taxon>
        <taxon>Bacillati</taxon>
        <taxon>Bacillota</taxon>
        <taxon>Clostridia</taxon>
        <taxon>Eubacteriales</taxon>
        <taxon>Oscillospiraceae</taxon>
        <taxon>Anaerotruncus</taxon>
    </lineage>
</organism>
<evidence type="ECO:0000313" key="5">
    <source>
        <dbReference type="EMBL" id="CUQ21037.1"/>
    </source>
</evidence>
<dbReference type="InterPro" id="IPR043502">
    <property type="entry name" value="DNA/RNA_pol_sf"/>
</dbReference>
<name>A0A174ULT8_9FIRM</name>
<reference evidence="5 6" key="1">
    <citation type="submission" date="2015-09" db="EMBL/GenBank/DDBJ databases">
        <authorList>
            <consortium name="Pathogen Informatics"/>
        </authorList>
    </citation>
    <scope>NUCLEOTIDE SEQUENCE [LARGE SCALE GENOMIC DNA]</scope>
    <source>
        <strain evidence="5 6">2789STDY5834939</strain>
    </source>
</reference>
<dbReference type="EC" id="2.7.7.7" evidence="1"/>
<gene>
    <name evidence="5" type="primary">polA_2</name>
    <name evidence="5" type="ORF">ERS852551_03557</name>
</gene>
<evidence type="ECO:0000256" key="1">
    <source>
        <dbReference type="ARBA" id="ARBA00012417"/>
    </source>
</evidence>
<keyword evidence="5" id="KW-0548">Nucleotidyltransferase</keyword>
<keyword evidence="2" id="KW-0235">DNA replication</keyword>
<dbReference type="EMBL" id="CZBE01000036">
    <property type="protein sequence ID" value="CUQ21037.1"/>
    <property type="molecule type" value="Genomic_DNA"/>
</dbReference>
<evidence type="ECO:0000256" key="3">
    <source>
        <dbReference type="ARBA" id="ARBA00049244"/>
    </source>
</evidence>